<dbReference type="InterPro" id="IPR005119">
    <property type="entry name" value="LysR_subst-bd"/>
</dbReference>
<reference evidence="7" key="1">
    <citation type="submission" date="2018-09" db="EMBL/GenBank/DDBJ databases">
        <authorList>
            <person name="Tuo L."/>
        </authorList>
    </citation>
    <scope>NUCLEOTIDE SEQUENCE [LARGE SCALE GENOMIC DNA]</scope>
    <source>
        <strain evidence="7">M2BS4Y-1</strain>
    </source>
</reference>
<keyword evidence="3" id="KW-0238">DNA-binding</keyword>
<sequence length="302" mass="32266">MHLTVKLQQLRHFVTLADAGSFTLAAERLHMAQPPLSVSIRKLEEELGTELFTRYARGVALTPSGAAALMEARRALFHSAEAVRAARAASSGVKGRFKLGFASSSALVVLPKLLRAYRQQFPEVQIALRERDNTTLVEALLSGELDVGIIRSPSILPPEVSLVEIERDTLSLVVSREAPLAYKKSIVMADLANEEFVNYTASGRIPGLNAIVQNVFLSAGIAPRVVQEALQINTLIGLVAAGIGCALIPSKCRVAALPDVIFRQIDDLPAAGGVGSSFCHLADLDNKAALALKDLAIQQSIA</sequence>
<dbReference type="PANTHER" id="PTHR30346:SF28">
    <property type="entry name" value="HTH-TYPE TRANSCRIPTIONAL REGULATOR CYNR"/>
    <property type="match status" value="1"/>
</dbReference>
<dbReference type="SUPFAM" id="SSF53850">
    <property type="entry name" value="Periplasmic binding protein-like II"/>
    <property type="match status" value="1"/>
</dbReference>
<evidence type="ECO:0000313" key="6">
    <source>
        <dbReference type="EMBL" id="RIX99727.1"/>
    </source>
</evidence>
<dbReference type="GO" id="GO:0003700">
    <property type="term" value="F:DNA-binding transcription factor activity"/>
    <property type="evidence" value="ECO:0007669"/>
    <property type="project" value="InterPro"/>
</dbReference>
<accession>A0A3A1WH83</accession>
<dbReference type="PRINTS" id="PR00039">
    <property type="entry name" value="HTHLYSR"/>
</dbReference>
<dbReference type="PANTHER" id="PTHR30346">
    <property type="entry name" value="TRANSCRIPTIONAL DUAL REGULATOR HCAR-RELATED"/>
    <property type="match status" value="1"/>
</dbReference>
<name>A0A3A1WH83_9HYPH</name>
<gene>
    <name evidence="6" type="ORF">D3218_14790</name>
</gene>
<keyword evidence="2" id="KW-0805">Transcription regulation</keyword>
<organism evidence="6 7">
    <name type="scientific">Aureimonas flava</name>
    <dbReference type="NCBI Taxonomy" id="2320271"/>
    <lineage>
        <taxon>Bacteria</taxon>
        <taxon>Pseudomonadati</taxon>
        <taxon>Pseudomonadota</taxon>
        <taxon>Alphaproteobacteria</taxon>
        <taxon>Hyphomicrobiales</taxon>
        <taxon>Aurantimonadaceae</taxon>
        <taxon>Aureimonas</taxon>
    </lineage>
</organism>
<evidence type="ECO:0000256" key="3">
    <source>
        <dbReference type="ARBA" id="ARBA00023125"/>
    </source>
</evidence>
<protein>
    <submittedName>
        <fullName evidence="6">LysR family transcriptional regulator</fullName>
    </submittedName>
</protein>
<dbReference type="Pfam" id="PF03466">
    <property type="entry name" value="LysR_substrate"/>
    <property type="match status" value="1"/>
</dbReference>
<dbReference type="EMBL" id="QYRN01000007">
    <property type="protein sequence ID" value="RIX99727.1"/>
    <property type="molecule type" value="Genomic_DNA"/>
</dbReference>
<dbReference type="FunFam" id="1.10.10.10:FF:000001">
    <property type="entry name" value="LysR family transcriptional regulator"/>
    <property type="match status" value="1"/>
</dbReference>
<dbReference type="AlphaFoldDB" id="A0A3A1WH83"/>
<keyword evidence="7" id="KW-1185">Reference proteome</keyword>
<dbReference type="PROSITE" id="PS50931">
    <property type="entry name" value="HTH_LYSR"/>
    <property type="match status" value="1"/>
</dbReference>
<dbReference type="CDD" id="cd08414">
    <property type="entry name" value="PBP2_LTTR_aromatics_like"/>
    <property type="match status" value="1"/>
</dbReference>
<evidence type="ECO:0000313" key="7">
    <source>
        <dbReference type="Proteomes" id="UP000265750"/>
    </source>
</evidence>
<dbReference type="InterPro" id="IPR036390">
    <property type="entry name" value="WH_DNA-bd_sf"/>
</dbReference>
<keyword evidence="4" id="KW-0804">Transcription</keyword>
<comment type="similarity">
    <text evidence="1">Belongs to the LysR transcriptional regulatory family.</text>
</comment>
<proteinExistence type="inferred from homology"/>
<dbReference type="Gene3D" id="1.10.10.10">
    <property type="entry name" value="Winged helix-like DNA-binding domain superfamily/Winged helix DNA-binding domain"/>
    <property type="match status" value="1"/>
</dbReference>
<dbReference type="Pfam" id="PF00126">
    <property type="entry name" value="HTH_1"/>
    <property type="match status" value="1"/>
</dbReference>
<evidence type="ECO:0000256" key="4">
    <source>
        <dbReference type="ARBA" id="ARBA00023163"/>
    </source>
</evidence>
<dbReference type="GO" id="GO:0003677">
    <property type="term" value="F:DNA binding"/>
    <property type="evidence" value="ECO:0007669"/>
    <property type="project" value="UniProtKB-KW"/>
</dbReference>
<dbReference type="Proteomes" id="UP000265750">
    <property type="component" value="Unassembled WGS sequence"/>
</dbReference>
<evidence type="ECO:0000256" key="2">
    <source>
        <dbReference type="ARBA" id="ARBA00023015"/>
    </source>
</evidence>
<feature type="domain" description="HTH lysR-type" evidence="5">
    <location>
        <begin position="5"/>
        <end position="62"/>
    </location>
</feature>
<evidence type="ECO:0000259" key="5">
    <source>
        <dbReference type="PROSITE" id="PS50931"/>
    </source>
</evidence>
<dbReference type="OrthoDB" id="7216893at2"/>
<dbReference type="GO" id="GO:0032993">
    <property type="term" value="C:protein-DNA complex"/>
    <property type="evidence" value="ECO:0007669"/>
    <property type="project" value="TreeGrafter"/>
</dbReference>
<comment type="caution">
    <text evidence="6">The sequence shown here is derived from an EMBL/GenBank/DDBJ whole genome shotgun (WGS) entry which is preliminary data.</text>
</comment>
<dbReference type="Gene3D" id="3.40.190.10">
    <property type="entry name" value="Periplasmic binding protein-like II"/>
    <property type="match status" value="2"/>
</dbReference>
<dbReference type="InterPro" id="IPR000847">
    <property type="entry name" value="LysR_HTH_N"/>
</dbReference>
<dbReference type="InterPro" id="IPR036388">
    <property type="entry name" value="WH-like_DNA-bd_sf"/>
</dbReference>
<evidence type="ECO:0000256" key="1">
    <source>
        <dbReference type="ARBA" id="ARBA00009437"/>
    </source>
</evidence>
<dbReference type="SUPFAM" id="SSF46785">
    <property type="entry name" value="Winged helix' DNA-binding domain"/>
    <property type="match status" value="1"/>
</dbReference>